<accession>A0A7J6UJK5</accession>
<dbReference type="Gene3D" id="1.10.8.60">
    <property type="match status" value="1"/>
</dbReference>
<dbReference type="AlphaFoldDB" id="A0A7J6UJK5"/>
<proteinExistence type="predicted"/>
<evidence type="ECO:0000313" key="4">
    <source>
        <dbReference type="Proteomes" id="UP000553632"/>
    </source>
</evidence>
<evidence type="ECO:0000259" key="2">
    <source>
        <dbReference type="Pfam" id="PF17862"/>
    </source>
</evidence>
<evidence type="ECO:0000313" key="3">
    <source>
        <dbReference type="EMBL" id="KAF4757188.1"/>
    </source>
</evidence>
<reference evidence="3 4" key="1">
    <citation type="submission" date="2020-04" db="EMBL/GenBank/DDBJ databases">
        <title>Perkinsus olseni comparative genomics.</title>
        <authorList>
            <person name="Bogema D.R."/>
        </authorList>
    </citation>
    <scope>NUCLEOTIDE SEQUENCE [LARGE SCALE GENOMIC DNA]</scope>
    <source>
        <strain evidence="3 4">ATCC PRA-207</strain>
    </source>
</reference>
<feature type="non-terminal residue" evidence="3">
    <location>
        <position position="101"/>
    </location>
</feature>
<dbReference type="Proteomes" id="UP000553632">
    <property type="component" value="Unassembled WGS sequence"/>
</dbReference>
<protein>
    <recommendedName>
        <fullName evidence="2">AAA ATPase AAA+ lid domain-containing protein</fullName>
    </recommendedName>
</protein>
<comment type="caution">
    <text evidence="3">The sequence shown here is derived from an EMBL/GenBank/DDBJ whole genome shotgun (WGS) entry which is preliminary data.</text>
</comment>
<feature type="region of interest" description="Disordered" evidence="1">
    <location>
        <begin position="1"/>
        <end position="23"/>
    </location>
</feature>
<gene>
    <name evidence="3" type="ORF">FOZ63_032227</name>
</gene>
<organism evidence="3 4">
    <name type="scientific">Perkinsus olseni</name>
    <name type="common">Perkinsus atlanticus</name>
    <dbReference type="NCBI Taxonomy" id="32597"/>
    <lineage>
        <taxon>Eukaryota</taxon>
        <taxon>Sar</taxon>
        <taxon>Alveolata</taxon>
        <taxon>Perkinsozoa</taxon>
        <taxon>Perkinsea</taxon>
        <taxon>Perkinsida</taxon>
        <taxon>Perkinsidae</taxon>
        <taxon>Perkinsus</taxon>
    </lineage>
</organism>
<dbReference type="InterPro" id="IPR041569">
    <property type="entry name" value="AAA_lid_3"/>
</dbReference>
<dbReference type="Pfam" id="PF17862">
    <property type="entry name" value="AAA_lid_3"/>
    <property type="match status" value="1"/>
</dbReference>
<evidence type="ECO:0000256" key="1">
    <source>
        <dbReference type="SAM" id="MobiDB-lite"/>
    </source>
</evidence>
<sequence>KPCDEVPPGLHAGQGGVSAHPGVTLTGVADRTTPEYRSIWIDRLSSSTEGYSGSDIKQLMCAAAMIPIRETLSKLASSTEGDVDPPERRSIEYREFILFTL</sequence>
<feature type="domain" description="AAA ATPase AAA+ lid" evidence="2">
    <location>
        <begin position="41"/>
        <end position="74"/>
    </location>
</feature>
<keyword evidence="4" id="KW-1185">Reference proteome</keyword>
<name>A0A7J6UJK5_PEROL</name>
<dbReference type="EMBL" id="JABANO010002947">
    <property type="protein sequence ID" value="KAF4757188.1"/>
    <property type="molecule type" value="Genomic_DNA"/>
</dbReference>